<dbReference type="EMBL" id="BOMM01000003">
    <property type="protein sequence ID" value="GIE08739.1"/>
    <property type="molecule type" value="Genomic_DNA"/>
</dbReference>
<organism evidence="2 3">
    <name type="scientific">Paractinoplanes ferrugineus</name>
    <dbReference type="NCBI Taxonomy" id="113564"/>
    <lineage>
        <taxon>Bacteria</taxon>
        <taxon>Bacillati</taxon>
        <taxon>Actinomycetota</taxon>
        <taxon>Actinomycetes</taxon>
        <taxon>Micromonosporales</taxon>
        <taxon>Micromonosporaceae</taxon>
        <taxon>Paractinoplanes</taxon>
    </lineage>
</organism>
<proteinExistence type="predicted"/>
<keyword evidence="3" id="KW-1185">Reference proteome</keyword>
<keyword evidence="1" id="KW-1133">Transmembrane helix</keyword>
<keyword evidence="1" id="KW-0472">Membrane</keyword>
<comment type="caution">
    <text evidence="2">The sequence shown here is derived from an EMBL/GenBank/DDBJ whole genome shotgun (WGS) entry which is preliminary data.</text>
</comment>
<reference evidence="2" key="1">
    <citation type="submission" date="2021-01" db="EMBL/GenBank/DDBJ databases">
        <title>Whole genome shotgun sequence of Actinoplanes ferrugineus NBRC 15555.</title>
        <authorList>
            <person name="Komaki H."/>
            <person name="Tamura T."/>
        </authorList>
    </citation>
    <scope>NUCLEOTIDE SEQUENCE</scope>
    <source>
        <strain evidence="2">NBRC 15555</strain>
    </source>
</reference>
<gene>
    <name evidence="2" type="ORF">Afe05nite_05790</name>
</gene>
<evidence type="ECO:0000313" key="2">
    <source>
        <dbReference type="EMBL" id="GIE08739.1"/>
    </source>
</evidence>
<evidence type="ECO:0000313" key="3">
    <source>
        <dbReference type="Proteomes" id="UP000598174"/>
    </source>
</evidence>
<feature type="transmembrane region" description="Helical" evidence="1">
    <location>
        <begin position="12"/>
        <end position="34"/>
    </location>
</feature>
<keyword evidence="1" id="KW-0812">Transmembrane</keyword>
<dbReference type="Proteomes" id="UP000598174">
    <property type="component" value="Unassembled WGS sequence"/>
</dbReference>
<sequence>MRTTTARRELGFVLGVSFVGLALVLVVVFTPWYASVPLAG</sequence>
<name>A0A919IXY9_9ACTN</name>
<evidence type="ECO:0000256" key="1">
    <source>
        <dbReference type="SAM" id="Phobius"/>
    </source>
</evidence>
<accession>A0A919IXY9</accession>
<dbReference type="AlphaFoldDB" id="A0A919IXY9"/>
<protein>
    <submittedName>
        <fullName evidence="2">Uncharacterized protein</fullName>
    </submittedName>
</protein>
<dbReference type="RefSeq" id="WP_275407437.1">
    <property type="nucleotide sequence ID" value="NZ_BAAABP010000014.1"/>
</dbReference>